<organism evidence="6 7">
    <name type="scientific">Echinops telfairi</name>
    <name type="common">Lesser hedgehog tenrec</name>
    <dbReference type="NCBI Taxonomy" id="9371"/>
    <lineage>
        <taxon>Eukaryota</taxon>
        <taxon>Metazoa</taxon>
        <taxon>Chordata</taxon>
        <taxon>Craniata</taxon>
        <taxon>Vertebrata</taxon>
        <taxon>Euteleostomi</taxon>
        <taxon>Mammalia</taxon>
        <taxon>Eutheria</taxon>
        <taxon>Afrotheria</taxon>
        <taxon>Tenrecidae</taxon>
        <taxon>Tenrecinae</taxon>
        <taxon>Echinops</taxon>
    </lineage>
</organism>
<dbReference type="GeneID" id="101645344"/>
<keyword evidence="2" id="KW-0677">Repeat</keyword>
<evidence type="ECO:0000256" key="2">
    <source>
        <dbReference type="ARBA" id="ARBA00022737"/>
    </source>
</evidence>
<accession>A0ABM0J265</accession>
<gene>
    <name evidence="7" type="primary">LOC101645344</name>
</gene>
<protein>
    <recommendedName>
        <fullName evidence="5">Keratin-associated protein</fullName>
    </recommendedName>
</protein>
<dbReference type="PANTHER" id="PTHR23260">
    <property type="entry name" value="KERATIN ASSOCIATED PROTEIN 3-3-RELATED"/>
    <property type="match status" value="1"/>
</dbReference>
<comment type="function">
    <text evidence="5">In the hair cortex, hair keratin intermediate filaments are embedded in an interfilamentous matrix, consisting of hair keratin-associated proteins (KRTAP), which are essential for the formation of a rigid and resistant hair shaft through their extensive disulfide bond cross-linking with abundant cysteine residues of hair keratins. The matrix proteins include the high-sulfur and high-glycine-tyrosine keratins.</text>
</comment>
<evidence type="ECO:0000256" key="3">
    <source>
        <dbReference type="ARBA" id="ARBA00022744"/>
    </source>
</evidence>
<dbReference type="Proteomes" id="UP000694863">
    <property type="component" value="Unplaced"/>
</dbReference>
<sequence length="222" mass="23769">MSSRNYCSGNYSSRSLRNPCHTPGSSSIAFCTNSVNYGDAICLPTSCQGNSWIVDNCHETYSEPTKDNCGEPAICQPANCERRTCEASCCPSTAYYVSRPYQGTSFLPVSSAFSGSYLPVSCRPLTYVFSGCRPLSSQLNNSHSFGCVPMGYGPLNCLPNSCGPVNLLNYGYRPFGGLTCGPQSLGVVPNSVRPVRPLSSCCQPLTHVISTCRPSCSALGNW</sequence>
<proteinExistence type="inferred from homology"/>
<evidence type="ECO:0000313" key="7">
    <source>
        <dbReference type="RefSeq" id="XP_004713168.1"/>
    </source>
</evidence>
<keyword evidence="6" id="KW-1185">Reference proteome</keyword>
<keyword evidence="3 5" id="KW-0416">Keratin</keyword>
<dbReference type="Pfam" id="PF05287">
    <property type="entry name" value="PMG"/>
    <property type="match status" value="1"/>
</dbReference>
<reference evidence="7" key="1">
    <citation type="submission" date="2025-08" db="UniProtKB">
        <authorList>
            <consortium name="RefSeq"/>
        </authorList>
    </citation>
    <scope>IDENTIFICATION</scope>
</reference>
<evidence type="ECO:0000256" key="5">
    <source>
        <dbReference type="RuleBase" id="RU369044"/>
    </source>
</evidence>
<dbReference type="InterPro" id="IPR007659">
    <property type="entry name" value="Keratin_matx"/>
</dbReference>
<comment type="subunit">
    <text evidence="1 5">Interacts with hair keratins.</text>
</comment>
<evidence type="ECO:0000313" key="6">
    <source>
        <dbReference type="Proteomes" id="UP000694863"/>
    </source>
</evidence>
<evidence type="ECO:0000256" key="1">
    <source>
        <dbReference type="ARBA" id="ARBA00011662"/>
    </source>
</evidence>
<dbReference type="RefSeq" id="XP_004713168.1">
    <property type="nucleotide sequence ID" value="XM_004713111.1"/>
</dbReference>
<dbReference type="InterPro" id="IPR007951">
    <property type="entry name" value="KRTAP_PMG"/>
</dbReference>
<name>A0ABM0J265_ECHTE</name>
<dbReference type="PANTHER" id="PTHR23260:SF7">
    <property type="entry name" value="KERATIN-ASSOCIATED PROTEIN 26-1"/>
    <property type="match status" value="1"/>
</dbReference>
<comment type="similarity">
    <text evidence="4 5">Belongs to the PMG family.</text>
</comment>
<evidence type="ECO:0000256" key="4">
    <source>
        <dbReference type="ARBA" id="ARBA00034495"/>
    </source>
</evidence>